<reference evidence="2" key="1">
    <citation type="journal article" date="2014" name="Int. J. Syst. Evol. Microbiol.">
        <title>Complete genome sequence of Corynebacterium casei LMG S-19264T (=DSM 44701T), isolated from a smear-ripened cheese.</title>
        <authorList>
            <consortium name="US DOE Joint Genome Institute (JGI-PGF)"/>
            <person name="Walter F."/>
            <person name="Albersmeier A."/>
            <person name="Kalinowski J."/>
            <person name="Ruckert C."/>
        </authorList>
    </citation>
    <scope>NUCLEOTIDE SEQUENCE</scope>
    <source>
        <strain evidence="2">JCM 19831</strain>
    </source>
</reference>
<keyword evidence="3" id="KW-1185">Reference proteome</keyword>
<dbReference type="PANTHER" id="PTHR43433">
    <property type="entry name" value="HYDROLASE, ALPHA/BETA FOLD FAMILY PROTEIN"/>
    <property type="match status" value="1"/>
</dbReference>
<dbReference type="InterPro" id="IPR000073">
    <property type="entry name" value="AB_hydrolase_1"/>
</dbReference>
<dbReference type="Proteomes" id="UP000642070">
    <property type="component" value="Unassembled WGS sequence"/>
</dbReference>
<dbReference type="Gene3D" id="3.40.50.1820">
    <property type="entry name" value="alpha/beta hydrolase"/>
    <property type="match status" value="2"/>
</dbReference>
<proteinExistence type="predicted"/>
<dbReference type="SUPFAM" id="SSF53474">
    <property type="entry name" value="alpha/beta-Hydrolases"/>
    <property type="match status" value="2"/>
</dbReference>
<dbReference type="PANTHER" id="PTHR43433:SF4">
    <property type="entry name" value="NON-HEME CHLOROPEROXIDASE-RELATED"/>
    <property type="match status" value="1"/>
</dbReference>
<dbReference type="Pfam" id="PF00561">
    <property type="entry name" value="Abhydrolase_1"/>
    <property type="match status" value="1"/>
</dbReference>
<dbReference type="GO" id="GO:0003824">
    <property type="term" value="F:catalytic activity"/>
    <property type="evidence" value="ECO:0007669"/>
    <property type="project" value="UniProtKB-ARBA"/>
</dbReference>
<evidence type="ECO:0000313" key="3">
    <source>
        <dbReference type="Proteomes" id="UP000642070"/>
    </source>
</evidence>
<gene>
    <name evidence="2" type="ORF">GCM10007977_054480</name>
</gene>
<dbReference type="InterPro" id="IPR050471">
    <property type="entry name" value="AB_hydrolase"/>
</dbReference>
<protein>
    <recommendedName>
        <fullName evidence="1">AB hydrolase-1 domain-containing protein</fullName>
    </recommendedName>
</protein>
<evidence type="ECO:0000259" key="1">
    <source>
        <dbReference type="Pfam" id="PF00561"/>
    </source>
</evidence>
<accession>A0A917U051</accession>
<reference evidence="2" key="2">
    <citation type="submission" date="2020-09" db="EMBL/GenBank/DDBJ databases">
        <authorList>
            <person name="Sun Q."/>
            <person name="Ohkuma M."/>
        </authorList>
    </citation>
    <scope>NUCLEOTIDE SEQUENCE</scope>
    <source>
        <strain evidence="2">JCM 19831</strain>
    </source>
</reference>
<evidence type="ECO:0000313" key="2">
    <source>
        <dbReference type="EMBL" id="GGM45855.1"/>
    </source>
</evidence>
<organism evidence="2 3">
    <name type="scientific">Dactylosporangium sucinum</name>
    <dbReference type="NCBI Taxonomy" id="1424081"/>
    <lineage>
        <taxon>Bacteria</taxon>
        <taxon>Bacillati</taxon>
        <taxon>Actinomycetota</taxon>
        <taxon>Actinomycetes</taxon>
        <taxon>Micromonosporales</taxon>
        <taxon>Micromonosporaceae</taxon>
        <taxon>Dactylosporangium</taxon>
    </lineage>
</organism>
<dbReference type="AlphaFoldDB" id="A0A917U051"/>
<feature type="domain" description="AB hydrolase-1" evidence="1">
    <location>
        <begin position="24"/>
        <end position="235"/>
    </location>
</feature>
<name>A0A917U051_9ACTN</name>
<sequence length="539" mass="56063">MRRQFLTLHSGRRVHYRRSGRGQPVVLLHASPSGSATLTALGERLAQSFTVYAIDTPGHGDSDPLAEPEPEIADFGRALGETLDGLGLDRVHLYGTHTGAKVALSYAVTRPAGVASLLLDGVGVATDAERADLREHYTPTFALRGDGTHLLAAWQQVRNMYLFWPWYRELEEARYATPMPSPRDLHELTVGMLVAGEHYPLAYQAAFACDPLPLLRRVGVPTVVVASEHDPLFAQLERIPSLGGDVRVVRHRPGGSDDAALARVLAEHVTAHSAAVPDAPAAAPPTLDGADRTPVGVARGFAVAGDAELHLRSAGRGGRPLVLLPPAPASGAALDWLLVPAGASRLALAIDLPGTADSQLGTATDRTSMVEAVLAGLDGLGLDEFDLYGAGAGAGIAAGIATRAPERVHAAVIAGEPAATDLPDLAPDPLGLHLVRAWHLLRDHALRRTPAATGRSGPSVDLAVCQARVLDLVKACDTYAVALRATRSPARAAGGRVPLLAGAPHPDPLAFVDPAQDAPPAGIAADAPAILAALDAVDG</sequence>
<comment type="caution">
    <text evidence="2">The sequence shown here is derived from an EMBL/GenBank/DDBJ whole genome shotgun (WGS) entry which is preliminary data.</text>
</comment>
<dbReference type="EMBL" id="BMPI01000028">
    <property type="protein sequence ID" value="GGM45855.1"/>
    <property type="molecule type" value="Genomic_DNA"/>
</dbReference>
<dbReference type="InterPro" id="IPR029058">
    <property type="entry name" value="AB_hydrolase_fold"/>
</dbReference>